<dbReference type="NCBIfam" id="TIGR00912">
    <property type="entry name" value="2A0309"/>
    <property type="match status" value="1"/>
</dbReference>
<sequence length="362" mass="41399">MNPVPENRKISPFIVFFLIHSIQVGVGVLGFQRIIAQSAGYDGWMAVIAAGLLTNVITFFIFKVVQKGGGDLIEANQLAFGKWLGKLFDTVYLLYFCLITVTVTRTYIEVIQVWMYPRIEPWFFALLFFLLVVYVVSGGLRIVAGTAFFGTVLPAYLLLSFGFTFPFSDFRNILPVWDHSALDMLKSTRDMTLSFLGYETLLIFYPYIKDGEKAQKWAHRGLLLTTIIFTALTIISFAFFSEKQLEKTVWATLSMWKIVELPFVERFEYIGIANWCLIILPNVCIALWCASRIAKRSFKVSQRKVLYILAALGVASVSFIQERNQINLLNDLTSKVGFYLNFGFIPFLLLMIFLMKKVKKKK</sequence>
<keyword evidence="3" id="KW-0813">Transport</keyword>
<keyword evidence="5 8" id="KW-0812">Transmembrane</keyword>
<accession>A0A3A1R6T1</accession>
<comment type="caution">
    <text evidence="9">The sequence shown here is derived from an EMBL/GenBank/DDBJ whole genome shotgun (WGS) entry which is preliminary data.</text>
</comment>
<gene>
    <name evidence="9" type="ORF">D3H55_00735</name>
</gene>
<feature type="transmembrane region" description="Helical" evidence="8">
    <location>
        <begin position="191"/>
        <end position="208"/>
    </location>
</feature>
<dbReference type="PANTHER" id="PTHR34975:SF2">
    <property type="entry name" value="SPORE GERMINATION PROTEIN A2"/>
    <property type="match status" value="1"/>
</dbReference>
<feature type="transmembrane region" description="Helical" evidence="8">
    <location>
        <begin position="336"/>
        <end position="355"/>
    </location>
</feature>
<feature type="transmembrane region" description="Helical" evidence="8">
    <location>
        <begin position="305"/>
        <end position="321"/>
    </location>
</feature>
<dbReference type="OrthoDB" id="2380240at2"/>
<dbReference type="AlphaFoldDB" id="A0A3A1R6T1"/>
<dbReference type="Proteomes" id="UP000265801">
    <property type="component" value="Unassembled WGS sequence"/>
</dbReference>
<evidence type="ECO:0000256" key="2">
    <source>
        <dbReference type="ARBA" id="ARBA00007998"/>
    </source>
</evidence>
<comment type="subcellular location">
    <subcellularLocation>
        <location evidence="1">Membrane</location>
        <topology evidence="1">Multi-pass membrane protein</topology>
    </subcellularLocation>
</comment>
<organism evidence="9 10">
    <name type="scientific">Bacillus salacetis</name>
    <dbReference type="NCBI Taxonomy" id="2315464"/>
    <lineage>
        <taxon>Bacteria</taxon>
        <taxon>Bacillati</taxon>
        <taxon>Bacillota</taxon>
        <taxon>Bacilli</taxon>
        <taxon>Bacillales</taxon>
        <taxon>Bacillaceae</taxon>
        <taxon>Bacillus</taxon>
    </lineage>
</organism>
<evidence type="ECO:0000256" key="7">
    <source>
        <dbReference type="ARBA" id="ARBA00023136"/>
    </source>
</evidence>
<dbReference type="Gene3D" id="1.20.1740.10">
    <property type="entry name" value="Amino acid/polyamine transporter I"/>
    <property type="match status" value="1"/>
</dbReference>
<dbReference type="GO" id="GO:0016020">
    <property type="term" value="C:membrane"/>
    <property type="evidence" value="ECO:0007669"/>
    <property type="project" value="UniProtKB-SubCell"/>
</dbReference>
<evidence type="ECO:0000313" key="9">
    <source>
        <dbReference type="EMBL" id="RIW38911.1"/>
    </source>
</evidence>
<feature type="transmembrane region" description="Helical" evidence="8">
    <location>
        <begin position="92"/>
        <end position="116"/>
    </location>
</feature>
<evidence type="ECO:0000256" key="3">
    <source>
        <dbReference type="ARBA" id="ARBA00022448"/>
    </source>
</evidence>
<keyword evidence="4" id="KW-0309">Germination</keyword>
<feature type="transmembrane region" description="Helical" evidence="8">
    <location>
        <begin position="272"/>
        <end position="293"/>
    </location>
</feature>
<protein>
    <submittedName>
        <fullName evidence="9">Spore gernimation protein GerB</fullName>
    </submittedName>
</protein>
<reference evidence="9 10" key="1">
    <citation type="submission" date="2018-09" db="EMBL/GenBank/DDBJ databases">
        <title>Bacillus saliacetes sp. nov., isolated from Thai shrimp paste (Ka-pi).</title>
        <authorList>
            <person name="Daroonpunt R."/>
            <person name="Tanasupawat S."/>
            <person name="Yiamsombut S."/>
        </authorList>
    </citation>
    <scope>NUCLEOTIDE SEQUENCE [LARGE SCALE GENOMIC DNA]</scope>
    <source>
        <strain evidence="9 10">SKP7-4</strain>
    </source>
</reference>
<keyword evidence="6 8" id="KW-1133">Transmembrane helix</keyword>
<feature type="transmembrane region" description="Helical" evidence="8">
    <location>
        <begin position="43"/>
        <end position="62"/>
    </location>
</feature>
<comment type="similarity">
    <text evidence="2">Belongs to the amino acid-polyamine-organocation (APC) superfamily. Spore germination protein (SGP) (TC 2.A.3.9) family.</text>
</comment>
<proteinExistence type="inferred from homology"/>
<dbReference type="GO" id="GO:0009847">
    <property type="term" value="P:spore germination"/>
    <property type="evidence" value="ECO:0007669"/>
    <property type="project" value="InterPro"/>
</dbReference>
<dbReference type="EMBL" id="QXIR01000001">
    <property type="protein sequence ID" value="RIW38911.1"/>
    <property type="molecule type" value="Genomic_DNA"/>
</dbReference>
<keyword evidence="10" id="KW-1185">Reference proteome</keyword>
<feature type="transmembrane region" description="Helical" evidence="8">
    <location>
        <begin position="12"/>
        <end position="31"/>
    </location>
</feature>
<feature type="transmembrane region" description="Helical" evidence="8">
    <location>
        <begin position="147"/>
        <end position="167"/>
    </location>
</feature>
<keyword evidence="7 8" id="KW-0472">Membrane</keyword>
<evidence type="ECO:0000256" key="6">
    <source>
        <dbReference type="ARBA" id="ARBA00022989"/>
    </source>
</evidence>
<evidence type="ECO:0000313" key="10">
    <source>
        <dbReference type="Proteomes" id="UP000265801"/>
    </source>
</evidence>
<feature type="transmembrane region" description="Helical" evidence="8">
    <location>
        <begin position="122"/>
        <end position="140"/>
    </location>
</feature>
<dbReference type="PANTHER" id="PTHR34975">
    <property type="entry name" value="SPORE GERMINATION PROTEIN A2"/>
    <property type="match status" value="1"/>
</dbReference>
<dbReference type="InterPro" id="IPR004761">
    <property type="entry name" value="Spore_GerAB"/>
</dbReference>
<feature type="transmembrane region" description="Helical" evidence="8">
    <location>
        <begin position="220"/>
        <end position="240"/>
    </location>
</feature>
<evidence type="ECO:0000256" key="5">
    <source>
        <dbReference type="ARBA" id="ARBA00022692"/>
    </source>
</evidence>
<dbReference type="RefSeq" id="WP_119544890.1">
    <property type="nucleotide sequence ID" value="NZ_QXIR01000001.1"/>
</dbReference>
<evidence type="ECO:0000256" key="1">
    <source>
        <dbReference type="ARBA" id="ARBA00004141"/>
    </source>
</evidence>
<evidence type="ECO:0000256" key="4">
    <source>
        <dbReference type="ARBA" id="ARBA00022544"/>
    </source>
</evidence>
<evidence type="ECO:0000256" key="8">
    <source>
        <dbReference type="SAM" id="Phobius"/>
    </source>
</evidence>
<dbReference type="Pfam" id="PF03845">
    <property type="entry name" value="Spore_permease"/>
    <property type="match status" value="1"/>
</dbReference>
<name>A0A3A1R6T1_9BACI</name>